<dbReference type="InterPro" id="IPR035892">
    <property type="entry name" value="C2_domain_sf"/>
</dbReference>
<evidence type="ECO:0000256" key="8">
    <source>
        <dbReference type="ARBA" id="ARBA00022837"/>
    </source>
</evidence>
<dbReference type="SUPFAM" id="SSF52151">
    <property type="entry name" value="FabD/lysophospholipase-like"/>
    <property type="match status" value="1"/>
</dbReference>
<dbReference type="InterPro" id="IPR041847">
    <property type="entry name" value="C2_cPLA2"/>
</dbReference>
<evidence type="ECO:0000256" key="5">
    <source>
        <dbReference type="ARBA" id="ARBA00022490"/>
    </source>
</evidence>
<dbReference type="SUPFAM" id="SSF49562">
    <property type="entry name" value="C2 domain (Calcium/lipid-binding domain, CaLB)"/>
    <property type="match status" value="1"/>
</dbReference>
<dbReference type="Pfam" id="PF01735">
    <property type="entry name" value="PLA2_B"/>
    <property type="match status" value="1"/>
</dbReference>
<dbReference type="Pfam" id="PF00168">
    <property type="entry name" value="C2"/>
    <property type="match status" value="1"/>
</dbReference>
<dbReference type="GO" id="GO:0047498">
    <property type="term" value="F:calcium-dependent phospholipase A2 activity"/>
    <property type="evidence" value="ECO:0007669"/>
    <property type="project" value="TreeGrafter"/>
</dbReference>
<evidence type="ECO:0000256" key="1">
    <source>
        <dbReference type="ARBA" id="ARBA00001913"/>
    </source>
</evidence>
<dbReference type="Gene3D" id="2.60.40.150">
    <property type="entry name" value="C2 domain"/>
    <property type="match status" value="1"/>
</dbReference>
<keyword evidence="17" id="KW-1185">Reference proteome</keyword>
<feature type="domain" description="PLA2c" evidence="15">
    <location>
        <begin position="218"/>
        <end position="748"/>
    </location>
</feature>
<keyword evidence="9 12" id="KW-0442">Lipid degradation</keyword>
<name>A0A7L3I474_9PASS</name>
<dbReference type="Pfam" id="PF18695">
    <property type="entry name" value="cPLA2_C2"/>
    <property type="match status" value="1"/>
</dbReference>
<dbReference type="CDD" id="cd07201">
    <property type="entry name" value="cPLA2_Grp-IVB-IVD-IVE-IVF"/>
    <property type="match status" value="1"/>
</dbReference>
<evidence type="ECO:0000256" key="11">
    <source>
        <dbReference type="ARBA" id="ARBA00023136"/>
    </source>
</evidence>
<reference evidence="16 17" key="1">
    <citation type="submission" date="2019-09" db="EMBL/GenBank/DDBJ databases">
        <title>Bird 10,000 Genomes (B10K) Project - Family phase.</title>
        <authorList>
            <person name="Zhang G."/>
        </authorList>
    </citation>
    <scope>NUCLEOTIDE SEQUENCE [LARGE SCALE GENOMIC DNA]</scope>
    <source>
        <strain evidence="16">B10K-DU-029-51</strain>
    </source>
</reference>
<keyword evidence="7 12" id="KW-0378">Hydrolase</keyword>
<evidence type="ECO:0000256" key="10">
    <source>
        <dbReference type="ARBA" id="ARBA00023098"/>
    </source>
</evidence>
<comment type="cofactor">
    <cofactor evidence="1">
        <name>Ca(2+)</name>
        <dbReference type="ChEBI" id="CHEBI:29108"/>
    </cofactor>
</comment>
<dbReference type="CDD" id="cd04036">
    <property type="entry name" value="C2_cPLA2"/>
    <property type="match status" value="1"/>
</dbReference>
<sequence>LSVKIIGMRNLRKADLWSQTDCYVKLWLPTASHREAQTRTVRNCRNPVWNETFHFVIQSAVKNILELAVCDEDTFTPDDHLMTVRFDVAKIQPGEKVHLNFELNPEKQEELEVEFLLENIPGASEKIITNGVLVSREVSCLEVHVNERKMKSSYKRRDFTFTMRGSYEETQEISIGTHSRPGSSETTRFHYIKNCEPRLLMTLPKECFFCCVCFAYGCCKNLDLRLGFDLCAEEQDFICKRKKVVAAALKNVLHLGEDLQEDEVPVVAVATAAGGVRSMTAMFGSLLALQELGVLDCVSYISGLSATTWTMSKLYEDENWSQKDLRGPIGDIRKHVTKSKLHCFSLDHMKYYEDELSERKQEGHKVSFTDLWGLFIDCMLHHQASTHKLSDQQLAINQGQNPLPIYLSLNVKDDFSTLDFKEWVEFTPYEVGLLKYGAFVRSEDFGSEFFMGHRMKKIPESHICFLEGTWSNIFSQSFMDAVYLSGHSEHFWHRWTRDTEHDIEDHPAQPKKPHEQTTCLAIPKGYLSKTLREMMTGRPVVSTYHNFLKGLQLHNKYLENESFCMWKDTVLDSSPNQLNEKSDYLKLIDTAFFINTSCPPILRPERKVDLIIHLNYSGGSQTLPLDLFSEYCLEHGIPFPSTELSQEDREHLKECYVFEDSLEAPVLAYFPLVCDTFQKYKAPNVERSPAEMEQGRVDVSNCAAPYGTGLLTYTEENFNKLLNLCTYNILNNKHLILQALRTAVERKK</sequence>
<dbReference type="Gene3D" id="3.40.1090.10">
    <property type="entry name" value="Cytosolic phospholipase A2 catalytic domain"/>
    <property type="match status" value="1"/>
</dbReference>
<proteinExistence type="predicted"/>
<keyword evidence="5 13" id="KW-0963">Cytoplasm</keyword>
<feature type="non-terminal residue" evidence="16">
    <location>
        <position position="748"/>
    </location>
</feature>
<evidence type="ECO:0000256" key="3">
    <source>
        <dbReference type="ARBA" id="ARBA00004514"/>
    </source>
</evidence>
<dbReference type="SMART" id="SM00022">
    <property type="entry name" value="PLAc"/>
    <property type="match status" value="1"/>
</dbReference>
<comment type="subcellular location">
    <subcellularLocation>
        <location evidence="3">Cytoplasm</location>
        <location evidence="3">Cytosol</location>
    </subcellularLocation>
    <subcellularLocation>
        <location evidence="2">Membrane</location>
        <topology evidence="2">Peripheral membrane protein</topology>
    </subcellularLocation>
</comment>
<dbReference type="PANTHER" id="PTHR10728">
    <property type="entry name" value="CYTOSOLIC PHOSPHOLIPASE A2"/>
    <property type="match status" value="1"/>
</dbReference>
<dbReference type="Proteomes" id="UP000570592">
    <property type="component" value="Unassembled WGS sequence"/>
</dbReference>
<keyword evidence="10 12" id="KW-0443">Lipid metabolism</keyword>
<evidence type="ECO:0000313" key="17">
    <source>
        <dbReference type="Proteomes" id="UP000570592"/>
    </source>
</evidence>
<organism evidence="16 17">
    <name type="scientific">Pardalotus punctatus</name>
    <name type="common">spotted pardalote</name>
    <dbReference type="NCBI Taxonomy" id="254575"/>
    <lineage>
        <taxon>Eukaryota</taxon>
        <taxon>Metazoa</taxon>
        <taxon>Chordata</taxon>
        <taxon>Craniata</taxon>
        <taxon>Vertebrata</taxon>
        <taxon>Euteleostomi</taxon>
        <taxon>Archelosauria</taxon>
        <taxon>Archosauria</taxon>
        <taxon>Dinosauria</taxon>
        <taxon>Saurischia</taxon>
        <taxon>Theropoda</taxon>
        <taxon>Coelurosauria</taxon>
        <taxon>Aves</taxon>
        <taxon>Neognathae</taxon>
        <taxon>Neoaves</taxon>
        <taxon>Telluraves</taxon>
        <taxon>Australaves</taxon>
        <taxon>Passeriformes</taxon>
        <taxon>Meliphagoidea</taxon>
        <taxon>Pardalotidae</taxon>
        <taxon>Pardalotus</taxon>
    </lineage>
</organism>
<evidence type="ECO:0000313" key="16">
    <source>
        <dbReference type="EMBL" id="NXU12467.1"/>
    </source>
</evidence>
<evidence type="ECO:0000256" key="13">
    <source>
        <dbReference type="RuleBase" id="RU362102"/>
    </source>
</evidence>
<dbReference type="PROSITE" id="PS50004">
    <property type="entry name" value="C2"/>
    <property type="match status" value="1"/>
</dbReference>
<dbReference type="GO" id="GO:0016020">
    <property type="term" value="C:membrane"/>
    <property type="evidence" value="ECO:0007669"/>
    <property type="project" value="UniProtKB-SubCell"/>
</dbReference>
<evidence type="ECO:0000259" key="15">
    <source>
        <dbReference type="PROSITE" id="PS51210"/>
    </source>
</evidence>
<dbReference type="InterPro" id="IPR000008">
    <property type="entry name" value="C2_dom"/>
</dbReference>
<dbReference type="FunFam" id="2.60.40.150:FF:000030">
    <property type="entry name" value="Phospholipase A2"/>
    <property type="match status" value="1"/>
</dbReference>
<accession>A0A7L3I474</accession>
<dbReference type="InterPro" id="IPR002642">
    <property type="entry name" value="LysoPLipase_cat_dom"/>
</dbReference>
<dbReference type="GO" id="GO:0046475">
    <property type="term" value="P:glycerophospholipid catabolic process"/>
    <property type="evidence" value="ECO:0007669"/>
    <property type="project" value="TreeGrafter"/>
</dbReference>
<dbReference type="PROSITE" id="PS51210">
    <property type="entry name" value="PLA2C"/>
    <property type="match status" value="1"/>
</dbReference>
<feature type="domain" description="C2" evidence="14">
    <location>
        <begin position="1"/>
        <end position="101"/>
    </location>
</feature>
<dbReference type="GO" id="GO:0005544">
    <property type="term" value="F:calcium-dependent phospholipid binding"/>
    <property type="evidence" value="ECO:0007669"/>
    <property type="project" value="TreeGrafter"/>
</dbReference>
<dbReference type="GO" id="GO:0005829">
    <property type="term" value="C:cytosol"/>
    <property type="evidence" value="ECO:0007669"/>
    <property type="project" value="UniProtKB-SubCell"/>
</dbReference>
<dbReference type="PANTHER" id="PTHR10728:SF67">
    <property type="entry name" value="PHOSPHOLIPASE A2"/>
    <property type="match status" value="1"/>
</dbReference>
<dbReference type="InterPro" id="IPR016035">
    <property type="entry name" value="Acyl_Trfase/lysoPLipase"/>
</dbReference>
<evidence type="ECO:0000256" key="2">
    <source>
        <dbReference type="ARBA" id="ARBA00004170"/>
    </source>
</evidence>
<evidence type="ECO:0000256" key="6">
    <source>
        <dbReference type="ARBA" id="ARBA00022723"/>
    </source>
</evidence>
<keyword evidence="8 13" id="KW-0106">Calcium</keyword>
<evidence type="ECO:0000256" key="7">
    <source>
        <dbReference type="ARBA" id="ARBA00022801"/>
    </source>
</evidence>
<evidence type="ECO:0000256" key="12">
    <source>
        <dbReference type="PROSITE-ProRule" id="PRU00555"/>
    </source>
</evidence>
<gene>
    <name evidence="16" type="primary">Pla2g4e_3</name>
    <name evidence="16" type="ORF">PARPUN_R04243</name>
</gene>
<evidence type="ECO:0000256" key="4">
    <source>
        <dbReference type="ARBA" id="ARBA00013278"/>
    </source>
</evidence>
<evidence type="ECO:0000256" key="9">
    <source>
        <dbReference type="ARBA" id="ARBA00022963"/>
    </source>
</evidence>
<feature type="non-terminal residue" evidence="16">
    <location>
        <position position="1"/>
    </location>
</feature>
<keyword evidence="11" id="KW-0472">Membrane</keyword>
<dbReference type="EMBL" id="VZTX01011457">
    <property type="protein sequence ID" value="NXU12467.1"/>
    <property type="molecule type" value="Genomic_DNA"/>
</dbReference>
<dbReference type="FunFam" id="3.40.1090.10:FF:000002">
    <property type="entry name" value="Phospholipase A2"/>
    <property type="match status" value="1"/>
</dbReference>
<protein>
    <recommendedName>
        <fullName evidence="4 13">Phospholipase A2</fullName>
        <ecNumber evidence="4 13">3.1.1.4</ecNumber>
    </recommendedName>
</protein>
<dbReference type="InterPro" id="IPR040723">
    <property type="entry name" value="cPLA2_C2"/>
</dbReference>
<dbReference type="GO" id="GO:0005509">
    <property type="term" value="F:calcium ion binding"/>
    <property type="evidence" value="ECO:0007669"/>
    <property type="project" value="InterPro"/>
</dbReference>
<dbReference type="EC" id="3.1.1.4" evidence="4 13"/>
<evidence type="ECO:0000259" key="14">
    <source>
        <dbReference type="PROSITE" id="PS50004"/>
    </source>
</evidence>
<dbReference type="AlphaFoldDB" id="A0A7L3I474"/>
<keyword evidence="6 13" id="KW-0479">Metal-binding</keyword>
<comment type="caution">
    <text evidence="16">The sequence shown here is derived from an EMBL/GenBank/DDBJ whole genome shotgun (WGS) entry which is preliminary data.</text>
</comment>
<comment type="domain">
    <text evidence="13">The N-terminal C2 domain associates with lipid membranes upon calcium binding.</text>
</comment>
<dbReference type="SMART" id="SM00239">
    <property type="entry name" value="C2"/>
    <property type="match status" value="1"/>
</dbReference>
<comment type="catalytic activity">
    <reaction evidence="13">
        <text>a 1,2-diacyl-sn-glycero-3-phosphocholine + H2O = a 1-acyl-sn-glycero-3-phosphocholine + a fatty acid + H(+)</text>
        <dbReference type="Rhea" id="RHEA:15801"/>
        <dbReference type="ChEBI" id="CHEBI:15377"/>
        <dbReference type="ChEBI" id="CHEBI:15378"/>
        <dbReference type="ChEBI" id="CHEBI:28868"/>
        <dbReference type="ChEBI" id="CHEBI:57643"/>
        <dbReference type="ChEBI" id="CHEBI:58168"/>
        <dbReference type="EC" id="3.1.1.4"/>
    </reaction>
</comment>